<comment type="caution">
    <text evidence="7">The sequence shown here is derived from an EMBL/GenBank/DDBJ whole genome shotgun (WGS) entry which is preliminary data.</text>
</comment>
<reference evidence="7" key="2">
    <citation type="submission" date="2023-03" db="EMBL/GenBank/DDBJ databases">
        <authorList>
            <person name="Zhang Z."/>
        </authorList>
    </citation>
    <scope>NUCLEOTIDE SEQUENCE</scope>
    <source>
        <strain evidence="7">DSA</strain>
    </source>
</reference>
<sequence length="324" mass="34846">MFERKLGKQFGILLLLVAFWGVVEFMLKTGILNPFYELNLILIGINIILAVSLNLINGFNGQFSIGHAGFMAVGAYGAAIITLKAQLPFAMALLFGAVLAGIFGLLVGLPTLRLRGDYLAIATLGFGEIIRGMIVNIDYIGGAYGLSGIPKLANWTWIFALTVLTVIVIANFVNSTHGRATISIRENEIAAEAMGINTTKYKVMAFVIGSFFAGLAGGLHAHYFYTIQPNTFNFLKSFDILVMVVLGGQGSITGSIIAAVGLTILSASLQSLAALRLVIYALLLIVIMLFRPQGLMGTKEFSLKMFRKKSKDKEGKQHGSAVGQ</sequence>
<evidence type="ECO:0000313" key="8">
    <source>
        <dbReference type="Proteomes" id="UP001172911"/>
    </source>
</evidence>
<feature type="transmembrane region" description="Helical" evidence="6">
    <location>
        <begin position="63"/>
        <end position="83"/>
    </location>
</feature>
<feature type="transmembrane region" description="Helical" evidence="6">
    <location>
        <begin position="12"/>
        <end position="32"/>
    </location>
</feature>
<reference evidence="7" key="1">
    <citation type="journal article" date="2023" name="J. Hazard. Mater.">
        <title>Anaerobic biodegradation of pyrene and benzo[a]pyrene by a new sulfate-reducing Desulforamulus aquiferis strain DSA.</title>
        <authorList>
            <person name="Zhang Z."/>
            <person name="Sun J."/>
            <person name="Gong X."/>
            <person name="Wang C."/>
            <person name="Wang H."/>
        </authorList>
    </citation>
    <scope>NUCLEOTIDE SEQUENCE</scope>
    <source>
        <strain evidence="7">DSA</strain>
    </source>
</reference>
<keyword evidence="8" id="KW-1185">Reference proteome</keyword>
<dbReference type="CDD" id="cd06581">
    <property type="entry name" value="TM_PBP1_LivM_like"/>
    <property type="match status" value="1"/>
</dbReference>
<dbReference type="Pfam" id="PF02653">
    <property type="entry name" value="BPD_transp_2"/>
    <property type="match status" value="1"/>
</dbReference>
<proteinExistence type="predicted"/>
<dbReference type="GO" id="GO:0005886">
    <property type="term" value="C:plasma membrane"/>
    <property type="evidence" value="ECO:0007669"/>
    <property type="project" value="UniProtKB-SubCell"/>
</dbReference>
<protein>
    <submittedName>
        <fullName evidence="7">Branched-chain amino acid ABC transporter permease</fullName>
    </submittedName>
</protein>
<organism evidence="7 8">
    <name type="scientific">Desulforamulus aquiferis</name>
    <dbReference type="NCBI Taxonomy" id="1397668"/>
    <lineage>
        <taxon>Bacteria</taxon>
        <taxon>Bacillati</taxon>
        <taxon>Bacillota</taxon>
        <taxon>Clostridia</taxon>
        <taxon>Eubacteriales</taxon>
        <taxon>Peptococcaceae</taxon>
        <taxon>Desulforamulus</taxon>
    </lineage>
</organism>
<evidence type="ECO:0000256" key="2">
    <source>
        <dbReference type="ARBA" id="ARBA00022475"/>
    </source>
</evidence>
<feature type="transmembrane region" description="Helical" evidence="6">
    <location>
        <begin position="272"/>
        <end position="290"/>
    </location>
</feature>
<dbReference type="InterPro" id="IPR043428">
    <property type="entry name" value="LivM-like"/>
</dbReference>
<evidence type="ECO:0000256" key="6">
    <source>
        <dbReference type="SAM" id="Phobius"/>
    </source>
</evidence>
<feature type="transmembrane region" description="Helical" evidence="6">
    <location>
        <begin position="240"/>
        <end position="265"/>
    </location>
</feature>
<evidence type="ECO:0000313" key="7">
    <source>
        <dbReference type="EMBL" id="MDO7786176.1"/>
    </source>
</evidence>
<feature type="transmembrane region" description="Helical" evidence="6">
    <location>
        <begin position="203"/>
        <end position="225"/>
    </location>
</feature>
<feature type="transmembrane region" description="Helical" evidence="6">
    <location>
        <begin position="89"/>
        <end position="109"/>
    </location>
</feature>
<evidence type="ECO:0000256" key="1">
    <source>
        <dbReference type="ARBA" id="ARBA00004651"/>
    </source>
</evidence>
<evidence type="ECO:0000256" key="5">
    <source>
        <dbReference type="ARBA" id="ARBA00023136"/>
    </source>
</evidence>
<keyword evidence="3 6" id="KW-0812">Transmembrane</keyword>
<dbReference type="EMBL" id="JARPTC010000003">
    <property type="protein sequence ID" value="MDO7786176.1"/>
    <property type="molecule type" value="Genomic_DNA"/>
</dbReference>
<name>A0AAW7ZA30_9FIRM</name>
<dbReference type="GO" id="GO:0015658">
    <property type="term" value="F:branched-chain amino acid transmembrane transporter activity"/>
    <property type="evidence" value="ECO:0007669"/>
    <property type="project" value="InterPro"/>
</dbReference>
<keyword evidence="5 6" id="KW-0472">Membrane</keyword>
<dbReference type="PANTHER" id="PTHR30482">
    <property type="entry name" value="HIGH-AFFINITY BRANCHED-CHAIN AMINO ACID TRANSPORT SYSTEM PERMEASE"/>
    <property type="match status" value="1"/>
</dbReference>
<dbReference type="AlphaFoldDB" id="A0AAW7ZA30"/>
<accession>A0AAW7ZA30</accession>
<evidence type="ECO:0000256" key="4">
    <source>
        <dbReference type="ARBA" id="ARBA00022989"/>
    </source>
</evidence>
<feature type="transmembrane region" description="Helical" evidence="6">
    <location>
        <begin position="38"/>
        <end position="56"/>
    </location>
</feature>
<dbReference type="InterPro" id="IPR001851">
    <property type="entry name" value="ABC_transp_permease"/>
</dbReference>
<feature type="transmembrane region" description="Helical" evidence="6">
    <location>
        <begin position="155"/>
        <end position="173"/>
    </location>
</feature>
<dbReference type="Proteomes" id="UP001172911">
    <property type="component" value="Unassembled WGS sequence"/>
</dbReference>
<comment type="subcellular location">
    <subcellularLocation>
        <location evidence="1">Cell membrane</location>
        <topology evidence="1">Multi-pass membrane protein</topology>
    </subcellularLocation>
</comment>
<keyword evidence="2" id="KW-1003">Cell membrane</keyword>
<gene>
    <name evidence="7" type="ORF">P6N53_02935</name>
</gene>
<dbReference type="RefSeq" id="WP_304541050.1">
    <property type="nucleotide sequence ID" value="NZ_JARPTC010000003.1"/>
</dbReference>
<dbReference type="PANTHER" id="PTHR30482:SF10">
    <property type="entry name" value="HIGH-AFFINITY BRANCHED-CHAIN AMINO ACID TRANSPORT PROTEIN BRAE"/>
    <property type="match status" value="1"/>
</dbReference>
<feature type="transmembrane region" description="Helical" evidence="6">
    <location>
        <begin position="116"/>
        <end position="135"/>
    </location>
</feature>
<evidence type="ECO:0000256" key="3">
    <source>
        <dbReference type="ARBA" id="ARBA00022692"/>
    </source>
</evidence>
<keyword evidence="4 6" id="KW-1133">Transmembrane helix</keyword>